<reference evidence="2" key="1">
    <citation type="submission" date="2021-01" db="EMBL/GenBank/DDBJ databases">
        <authorList>
            <consortium name="Aspergillus puulaauensis MK2 genome sequencing consortium"/>
            <person name="Kazuki M."/>
            <person name="Futagami T."/>
        </authorList>
    </citation>
    <scope>NUCLEOTIDE SEQUENCE</scope>
    <source>
        <strain evidence="2">MK2</strain>
    </source>
</reference>
<protein>
    <submittedName>
        <fullName evidence="2">Uncharacterized protein</fullName>
    </submittedName>
</protein>
<evidence type="ECO:0000313" key="2">
    <source>
        <dbReference type="EMBL" id="BCS20742.1"/>
    </source>
</evidence>
<accession>A0A7R8AJL2</accession>
<reference evidence="2" key="2">
    <citation type="submission" date="2021-02" db="EMBL/GenBank/DDBJ databases">
        <title>Aspergillus puulaauensis MK2 genome sequence.</title>
        <authorList>
            <person name="Futagami T."/>
            <person name="Mori K."/>
            <person name="Kadooka C."/>
            <person name="Tanaka T."/>
        </authorList>
    </citation>
    <scope>NUCLEOTIDE SEQUENCE</scope>
    <source>
        <strain evidence="2">MK2</strain>
    </source>
</reference>
<feature type="region of interest" description="Disordered" evidence="1">
    <location>
        <begin position="1"/>
        <end position="31"/>
    </location>
</feature>
<organism evidence="2 3">
    <name type="scientific">Aspergillus puulaauensis</name>
    <dbReference type="NCBI Taxonomy" id="1220207"/>
    <lineage>
        <taxon>Eukaryota</taxon>
        <taxon>Fungi</taxon>
        <taxon>Dikarya</taxon>
        <taxon>Ascomycota</taxon>
        <taxon>Pezizomycotina</taxon>
        <taxon>Eurotiomycetes</taxon>
        <taxon>Eurotiomycetidae</taxon>
        <taxon>Eurotiales</taxon>
        <taxon>Aspergillaceae</taxon>
        <taxon>Aspergillus</taxon>
    </lineage>
</organism>
<dbReference type="KEGG" id="apuu:APUU_21174S"/>
<dbReference type="OrthoDB" id="4499891at2759"/>
<name>A0A7R8AJL2_9EURO</name>
<evidence type="ECO:0000313" key="3">
    <source>
        <dbReference type="Proteomes" id="UP000654913"/>
    </source>
</evidence>
<keyword evidence="3" id="KW-1185">Reference proteome</keyword>
<dbReference type="RefSeq" id="XP_041552936.1">
    <property type="nucleotide sequence ID" value="XM_041699897.1"/>
</dbReference>
<dbReference type="AlphaFoldDB" id="A0A7R8AJL2"/>
<dbReference type="Proteomes" id="UP000654913">
    <property type="component" value="Chromosome 2"/>
</dbReference>
<dbReference type="GeneID" id="64970747"/>
<gene>
    <name evidence="2" type="ORF">APUU_21174S</name>
</gene>
<sequence length="258" mass="29589">MSSEKPYNGPFIVHSTPPNAPEPYKEPSPIVHPTGPYNDEPIYLPETFHSTAEGQDPMLPPWQDPDLFEISIGISREIQHLNCTEWTVLLHRLDTGIHPETKIPAVYRAYSVESGPKDGLDEEYIKHIRTDRPFPSLDAENNNNNNNNSAYEMLIPCGTLHRDDLPLFDWTFWETRSGPNNYFVLRFLRMLGAYGLVCEDDILMALEMSGLEKRYNTAEIECFEGLLTVQDENYYLGLLDHPMSNQVFFGDEGGYFCY</sequence>
<dbReference type="EMBL" id="AP024444">
    <property type="protein sequence ID" value="BCS20742.1"/>
    <property type="molecule type" value="Genomic_DNA"/>
</dbReference>
<evidence type="ECO:0000256" key="1">
    <source>
        <dbReference type="SAM" id="MobiDB-lite"/>
    </source>
</evidence>
<proteinExistence type="predicted"/>